<organism evidence="3">
    <name type="scientific">Hymenolepis diminuta</name>
    <name type="common">Rat tapeworm</name>
    <dbReference type="NCBI Taxonomy" id="6216"/>
    <lineage>
        <taxon>Eukaryota</taxon>
        <taxon>Metazoa</taxon>
        <taxon>Spiralia</taxon>
        <taxon>Lophotrochozoa</taxon>
        <taxon>Platyhelminthes</taxon>
        <taxon>Cestoda</taxon>
        <taxon>Eucestoda</taxon>
        <taxon>Cyclophyllidea</taxon>
        <taxon>Hymenolepididae</taxon>
        <taxon>Hymenolepis</taxon>
    </lineage>
</organism>
<dbReference type="AlphaFoldDB" id="A0A0R3SK32"/>
<sequence>MCIEQMISTGKVREQQVRQYLHEKEHLLCTPTAPSTSVQQPPSLAAFADISNEDDSEDDEDEVEIAATLLQLMRDNARLEALNSAHIENIIAERDSCAHLKTGTGGLR</sequence>
<dbReference type="STRING" id="6216.A0A0R3SK32"/>
<gene>
    <name evidence="1" type="ORF">HDID_LOCUS5295</name>
</gene>
<evidence type="ECO:0000313" key="2">
    <source>
        <dbReference type="Proteomes" id="UP000274504"/>
    </source>
</evidence>
<evidence type="ECO:0000313" key="1">
    <source>
        <dbReference type="EMBL" id="VDL57613.1"/>
    </source>
</evidence>
<dbReference type="EMBL" id="UYSG01002589">
    <property type="protein sequence ID" value="VDL57613.1"/>
    <property type="molecule type" value="Genomic_DNA"/>
</dbReference>
<evidence type="ECO:0000313" key="3">
    <source>
        <dbReference type="WBParaSite" id="HDID_0000529701-mRNA-1"/>
    </source>
</evidence>
<dbReference type="Proteomes" id="UP000274504">
    <property type="component" value="Unassembled WGS sequence"/>
</dbReference>
<dbReference type="WBParaSite" id="HDID_0000529701-mRNA-1">
    <property type="protein sequence ID" value="HDID_0000529701-mRNA-1"/>
    <property type="gene ID" value="HDID_0000529701"/>
</dbReference>
<dbReference type="OrthoDB" id="6287502at2759"/>
<reference evidence="3" key="1">
    <citation type="submission" date="2017-02" db="UniProtKB">
        <authorList>
            <consortium name="WormBaseParasite"/>
        </authorList>
    </citation>
    <scope>IDENTIFICATION</scope>
</reference>
<name>A0A0R3SK32_HYMDI</name>
<protein>
    <submittedName>
        <fullName evidence="1 3">Uncharacterized protein</fullName>
    </submittedName>
</protein>
<accession>A0A0R3SK32</accession>
<proteinExistence type="predicted"/>
<reference evidence="1 2" key="2">
    <citation type="submission" date="2018-11" db="EMBL/GenBank/DDBJ databases">
        <authorList>
            <consortium name="Pathogen Informatics"/>
        </authorList>
    </citation>
    <scope>NUCLEOTIDE SEQUENCE [LARGE SCALE GENOMIC DNA]</scope>
</reference>